<evidence type="ECO:0000313" key="6">
    <source>
        <dbReference type="Proteomes" id="UP001208540"/>
    </source>
</evidence>
<reference evidence="5 7" key="1">
    <citation type="submission" date="2022-06" db="EMBL/GenBank/DDBJ databases">
        <title>Leptospira isolates from biofilms formed at urban environments.</title>
        <authorList>
            <person name="Ribeiro P.S."/>
            <person name="Sousa T."/>
            <person name="Carvalho N."/>
            <person name="Aburjaile F."/>
            <person name="Neves F."/>
            <person name="Oliveira D."/>
            <person name="Blanco L."/>
            <person name="Lima J."/>
            <person name="Costa F."/>
            <person name="Brenig B."/>
            <person name="Soares S."/>
            <person name="Ramos R."/>
            <person name="Goes-Neto A."/>
            <person name="Matiuzzi M."/>
            <person name="Azevedo V."/>
            <person name="Ristow P."/>
        </authorList>
    </citation>
    <scope>NUCLEOTIDE SEQUENCE</scope>
    <source>
        <strain evidence="4 7">VSF19</strain>
        <strain evidence="5">VSF20</strain>
    </source>
</reference>
<comment type="caution">
    <text evidence="5">The sequence shown here is derived from an EMBL/GenBank/DDBJ whole genome shotgun (WGS) entry which is preliminary data.</text>
</comment>
<dbReference type="AlphaFoldDB" id="A0AAW5VIM7"/>
<dbReference type="InterPro" id="IPR050624">
    <property type="entry name" value="HTH-type_Tx_Regulator"/>
</dbReference>
<name>A0AAW5VIM7_9LEPT</name>
<dbReference type="GO" id="GO:0003677">
    <property type="term" value="F:DNA binding"/>
    <property type="evidence" value="ECO:0007669"/>
    <property type="project" value="UniProtKB-UniRule"/>
</dbReference>
<dbReference type="InterPro" id="IPR001647">
    <property type="entry name" value="HTH_TetR"/>
</dbReference>
<feature type="DNA-binding region" description="H-T-H motif" evidence="2">
    <location>
        <begin position="53"/>
        <end position="72"/>
    </location>
</feature>
<dbReference type="RefSeq" id="WP_265351308.1">
    <property type="nucleotide sequence ID" value="NZ_JAMQPL010000002.1"/>
</dbReference>
<dbReference type="Proteomes" id="UP001208540">
    <property type="component" value="Unassembled WGS sequence"/>
</dbReference>
<dbReference type="PANTHER" id="PTHR43479">
    <property type="entry name" value="ACREF/ENVCD OPERON REPRESSOR-RELATED"/>
    <property type="match status" value="1"/>
</dbReference>
<proteinExistence type="predicted"/>
<dbReference type="Gene3D" id="1.10.357.10">
    <property type="entry name" value="Tetracycline Repressor, domain 2"/>
    <property type="match status" value="1"/>
</dbReference>
<feature type="domain" description="HTH tetR-type" evidence="3">
    <location>
        <begin position="30"/>
        <end position="90"/>
    </location>
</feature>
<dbReference type="PANTHER" id="PTHR43479:SF22">
    <property type="entry name" value="TRANSCRIPTIONAL REGULATOR, TETR FAMILY"/>
    <property type="match status" value="1"/>
</dbReference>
<dbReference type="EMBL" id="JAMQPM010000002">
    <property type="protein sequence ID" value="MCW7526019.1"/>
    <property type="molecule type" value="Genomic_DNA"/>
</dbReference>
<evidence type="ECO:0000259" key="3">
    <source>
        <dbReference type="PROSITE" id="PS50977"/>
    </source>
</evidence>
<evidence type="ECO:0000313" key="4">
    <source>
        <dbReference type="EMBL" id="MCW7526019.1"/>
    </source>
</evidence>
<dbReference type="Pfam" id="PF00440">
    <property type="entry name" value="TetR_N"/>
    <property type="match status" value="1"/>
</dbReference>
<organism evidence="5 6">
    <name type="scientific">Leptospira soteropolitanensis</name>
    <dbReference type="NCBI Taxonomy" id="2950025"/>
    <lineage>
        <taxon>Bacteria</taxon>
        <taxon>Pseudomonadati</taxon>
        <taxon>Spirochaetota</taxon>
        <taxon>Spirochaetia</taxon>
        <taxon>Leptospirales</taxon>
        <taxon>Leptospiraceae</taxon>
        <taxon>Leptospira</taxon>
    </lineage>
</organism>
<accession>A0AAW5VIM7</accession>
<gene>
    <name evidence="4" type="ORF">ND861_06655</name>
    <name evidence="5" type="ORF">ND862_06570</name>
</gene>
<evidence type="ECO:0000313" key="7">
    <source>
        <dbReference type="Proteomes" id="UP001208912"/>
    </source>
</evidence>
<dbReference type="InterPro" id="IPR023772">
    <property type="entry name" value="DNA-bd_HTH_TetR-type_CS"/>
</dbReference>
<evidence type="ECO:0000256" key="2">
    <source>
        <dbReference type="PROSITE-ProRule" id="PRU00335"/>
    </source>
</evidence>
<keyword evidence="1 2" id="KW-0238">DNA-binding</keyword>
<dbReference type="PROSITE" id="PS50977">
    <property type="entry name" value="HTH_TETR_2"/>
    <property type="match status" value="1"/>
</dbReference>
<keyword evidence="7" id="KW-1185">Reference proteome</keyword>
<evidence type="ECO:0000313" key="5">
    <source>
        <dbReference type="EMBL" id="MCW7529867.1"/>
    </source>
</evidence>
<dbReference type="PRINTS" id="PR00455">
    <property type="entry name" value="HTHTETR"/>
</dbReference>
<protein>
    <submittedName>
        <fullName evidence="5">TetR/AcrR family transcriptional regulator</fullName>
    </submittedName>
</protein>
<dbReference type="EMBL" id="JAMQPL010000002">
    <property type="protein sequence ID" value="MCW7529867.1"/>
    <property type="molecule type" value="Genomic_DNA"/>
</dbReference>
<dbReference type="PROSITE" id="PS01081">
    <property type="entry name" value="HTH_TETR_1"/>
    <property type="match status" value="1"/>
</dbReference>
<evidence type="ECO:0000256" key="1">
    <source>
        <dbReference type="ARBA" id="ARBA00023125"/>
    </source>
</evidence>
<dbReference type="Proteomes" id="UP001208912">
    <property type="component" value="Unassembled WGS sequence"/>
</dbReference>
<sequence>MEKKKCKLRDENSSFRMGLELKIPVQSRSRDRVELILKTAKKLIGEHGIDAVSMREIANTAGIQIGSLYQYFPGKSALLLTIMNQYYDSLYDETKRILEPVRTIEELEFAAEKAFKQFISIFQKDPALANLWAGARAIPELVTEDNRDTFRSADLIVKTTVRCLPNLKETEVRPFALYFSHTIGMILRFVQEIDAENGKSVLKEALEILKLKLKEFEKLSKLKSKKKNS</sequence>
<dbReference type="SUPFAM" id="SSF46689">
    <property type="entry name" value="Homeodomain-like"/>
    <property type="match status" value="1"/>
</dbReference>
<dbReference type="InterPro" id="IPR009057">
    <property type="entry name" value="Homeodomain-like_sf"/>
</dbReference>